<comment type="subcellular location">
    <subcellularLocation>
        <location evidence="1">Peroxisome membrane</location>
        <topology evidence="1">Multi-pass membrane protein</topology>
    </subcellularLocation>
</comment>
<evidence type="ECO:0000256" key="5">
    <source>
        <dbReference type="ARBA" id="ARBA00022679"/>
    </source>
</evidence>
<dbReference type="InterPro" id="IPR013083">
    <property type="entry name" value="Znf_RING/FYVE/PHD"/>
</dbReference>
<dbReference type="OrthoDB" id="1701437at2759"/>
<evidence type="ECO:0000256" key="7">
    <source>
        <dbReference type="ARBA" id="ARBA00022723"/>
    </source>
</evidence>
<evidence type="ECO:0000313" key="22">
    <source>
        <dbReference type="Proteomes" id="UP000596742"/>
    </source>
</evidence>
<evidence type="ECO:0000256" key="10">
    <source>
        <dbReference type="ARBA" id="ARBA00022833"/>
    </source>
</evidence>
<name>A0A8B6DTD6_MYTGA</name>
<dbReference type="PROSITE" id="PS00518">
    <property type="entry name" value="ZF_RING_1"/>
    <property type="match status" value="1"/>
</dbReference>
<dbReference type="Pfam" id="PF00097">
    <property type="entry name" value="zf-C3HC4"/>
    <property type="match status" value="1"/>
</dbReference>
<evidence type="ECO:0000256" key="8">
    <source>
        <dbReference type="ARBA" id="ARBA00022771"/>
    </source>
</evidence>
<dbReference type="Pfam" id="PF04757">
    <property type="entry name" value="Pex2_Pex12"/>
    <property type="match status" value="1"/>
</dbReference>
<evidence type="ECO:0000256" key="1">
    <source>
        <dbReference type="ARBA" id="ARBA00004585"/>
    </source>
</evidence>
<evidence type="ECO:0000256" key="19">
    <source>
        <dbReference type="PROSITE-ProRule" id="PRU00175"/>
    </source>
</evidence>
<evidence type="ECO:0000256" key="13">
    <source>
        <dbReference type="ARBA" id="ARBA00023136"/>
    </source>
</evidence>
<reference evidence="21" key="1">
    <citation type="submission" date="2018-11" db="EMBL/GenBank/DDBJ databases">
        <authorList>
            <person name="Alioto T."/>
            <person name="Alioto T."/>
        </authorList>
    </citation>
    <scope>NUCLEOTIDE SEQUENCE</scope>
</reference>
<dbReference type="SUPFAM" id="SSF57850">
    <property type="entry name" value="RING/U-box"/>
    <property type="match status" value="1"/>
</dbReference>
<evidence type="ECO:0000256" key="12">
    <source>
        <dbReference type="ARBA" id="ARBA00022989"/>
    </source>
</evidence>
<keyword evidence="4" id="KW-0813">Transport</keyword>
<dbReference type="GO" id="GO:0008270">
    <property type="term" value="F:zinc ion binding"/>
    <property type="evidence" value="ECO:0007669"/>
    <property type="project" value="UniProtKB-KW"/>
</dbReference>
<dbReference type="GO" id="GO:0016558">
    <property type="term" value="P:protein import into peroxisome matrix"/>
    <property type="evidence" value="ECO:0007669"/>
    <property type="project" value="InterPro"/>
</dbReference>
<dbReference type="PANTHER" id="PTHR48178:SF1">
    <property type="entry name" value="PEROXISOME BIOGENESIS FACTOR 2"/>
    <property type="match status" value="1"/>
</dbReference>
<evidence type="ECO:0000256" key="17">
    <source>
        <dbReference type="ARBA" id="ARBA00034523"/>
    </source>
</evidence>
<dbReference type="PANTHER" id="PTHR48178">
    <property type="entry name" value="PEROXISOME BIOGENESIS FACTOR 2"/>
    <property type="match status" value="1"/>
</dbReference>
<evidence type="ECO:0000256" key="4">
    <source>
        <dbReference type="ARBA" id="ARBA00022448"/>
    </source>
</evidence>
<comment type="catalytic activity">
    <reaction evidence="16">
        <text>[E2 ubiquitin-conjugating enzyme]-S-ubiquitinyl-L-cysteine + [acceptor protein]-L-cysteine = [E2 ubiquitin-conjugating enzyme]-L-cysteine + [acceptor protein]-S-ubiquitinyl-L-cysteine.</text>
        <dbReference type="EC" id="2.3.2.36"/>
    </reaction>
</comment>
<dbReference type="Proteomes" id="UP000596742">
    <property type="component" value="Unassembled WGS sequence"/>
</dbReference>
<evidence type="ECO:0000256" key="14">
    <source>
        <dbReference type="ARBA" id="ARBA00023140"/>
    </source>
</evidence>
<dbReference type="PROSITE" id="PS50089">
    <property type="entry name" value="ZF_RING_2"/>
    <property type="match status" value="1"/>
</dbReference>
<comment type="pathway">
    <text evidence="2">Protein modification; protein ubiquitination.</text>
</comment>
<organism evidence="21 22">
    <name type="scientific">Mytilus galloprovincialis</name>
    <name type="common">Mediterranean mussel</name>
    <dbReference type="NCBI Taxonomy" id="29158"/>
    <lineage>
        <taxon>Eukaryota</taxon>
        <taxon>Metazoa</taxon>
        <taxon>Spiralia</taxon>
        <taxon>Lophotrochozoa</taxon>
        <taxon>Mollusca</taxon>
        <taxon>Bivalvia</taxon>
        <taxon>Autobranchia</taxon>
        <taxon>Pteriomorphia</taxon>
        <taxon>Mytilida</taxon>
        <taxon>Mytiloidea</taxon>
        <taxon>Mytilidae</taxon>
        <taxon>Mytilinae</taxon>
        <taxon>Mytilus</taxon>
    </lineage>
</organism>
<dbReference type="EC" id="2.3.2.36" evidence="17"/>
<accession>A0A8B6DTD6</accession>
<keyword evidence="14" id="KW-0576">Peroxisome</keyword>
<keyword evidence="9" id="KW-0833">Ubl conjugation pathway</keyword>
<dbReference type="Gene3D" id="3.30.40.10">
    <property type="entry name" value="Zinc/RING finger domain, C3HC4 (zinc finger)"/>
    <property type="match status" value="1"/>
</dbReference>
<evidence type="ECO:0000256" key="9">
    <source>
        <dbReference type="ARBA" id="ARBA00022786"/>
    </source>
</evidence>
<dbReference type="InterPro" id="IPR006845">
    <property type="entry name" value="Pex_N"/>
</dbReference>
<dbReference type="InterPro" id="IPR018957">
    <property type="entry name" value="Znf_C3HC4_RING-type"/>
</dbReference>
<dbReference type="CDD" id="cd16526">
    <property type="entry name" value="RING-HC_PEX2"/>
    <property type="match status" value="1"/>
</dbReference>
<keyword evidence="11" id="KW-0653">Protein transport</keyword>
<sequence length="296" mass="34157">MEENSTENCTRALRVSQLDAQELDNEVIAIIKNQLTKLLKYHKTNILVRYDPEVSAFLKLLVWKFSVLVHNSTVGQNILNLKYLSNRGETWMTKRQRILYAAILIGLPWLKERLSDVLKVIGLMQIRSKVEKLIEWTDISLKIAALVNFLVFLQKGVYHSLVERVLGIQPVFPDKQDIRQVSFEFMTRELLWHGFSELLFFVLPLVNFQRVKNYLSRKVLPKDMSSQSMSKRNLTGCGICGEWPTNPQEIGCAHVFCYYCIQSNYKADPGYCCPLCGINIPDPSTIQHLKMDINLT</sequence>
<keyword evidence="12" id="KW-1133">Transmembrane helix</keyword>
<dbReference type="InterPro" id="IPR025654">
    <property type="entry name" value="PEX2/10"/>
</dbReference>
<evidence type="ECO:0000256" key="18">
    <source>
        <dbReference type="ARBA" id="ARBA00034543"/>
    </source>
</evidence>
<dbReference type="GO" id="GO:0005778">
    <property type="term" value="C:peroxisomal membrane"/>
    <property type="evidence" value="ECO:0007669"/>
    <property type="project" value="UniProtKB-SubCell"/>
</dbReference>
<evidence type="ECO:0000259" key="20">
    <source>
        <dbReference type="PROSITE" id="PS50089"/>
    </source>
</evidence>
<protein>
    <recommendedName>
        <fullName evidence="18">Peroxisome biogenesis factor 2</fullName>
        <ecNumber evidence="17">2.3.2.36</ecNumber>
    </recommendedName>
    <alternativeName>
        <fullName evidence="15">Peroxin-2</fullName>
    </alternativeName>
</protein>
<dbReference type="InterPro" id="IPR045859">
    <property type="entry name" value="RING-HC_PEX2"/>
</dbReference>
<comment type="caution">
    <text evidence="21">The sequence shown here is derived from an EMBL/GenBank/DDBJ whole genome shotgun (WGS) entry which is preliminary data.</text>
</comment>
<evidence type="ECO:0000313" key="21">
    <source>
        <dbReference type="EMBL" id="VDI23437.1"/>
    </source>
</evidence>
<dbReference type="InterPro" id="IPR017907">
    <property type="entry name" value="Znf_RING_CS"/>
</dbReference>
<evidence type="ECO:0000256" key="15">
    <source>
        <dbReference type="ARBA" id="ARBA00032511"/>
    </source>
</evidence>
<dbReference type="EMBL" id="UYJE01003925">
    <property type="protein sequence ID" value="VDI23437.1"/>
    <property type="molecule type" value="Genomic_DNA"/>
</dbReference>
<dbReference type="InterPro" id="IPR001841">
    <property type="entry name" value="Znf_RING"/>
</dbReference>
<evidence type="ECO:0000256" key="2">
    <source>
        <dbReference type="ARBA" id="ARBA00004906"/>
    </source>
</evidence>
<keyword evidence="13" id="KW-0472">Membrane</keyword>
<evidence type="ECO:0000256" key="11">
    <source>
        <dbReference type="ARBA" id="ARBA00022927"/>
    </source>
</evidence>
<keyword evidence="6" id="KW-0812">Transmembrane</keyword>
<evidence type="ECO:0000256" key="6">
    <source>
        <dbReference type="ARBA" id="ARBA00022692"/>
    </source>
</evidence>
<feature type="domain" description="RING-type" evidence="20">
    <location>
        <begin position="237"/>
        <end position="276"/>
    </location>
</feature>
<dbReference type="GO" id="GO:0061630">
    <property type="term" value="F:ubiquitin protein ligase activity"/>
    <property type="evidence" value="ECO:0007669"/>
    <property type="project" value="UniProtKB-EC"/>
</dbReference>
<keyword evidence="10" id="KW-0862">Zinc</keyword>
<evidence type="ECO:0000256" key="3">
    <source>
        <dbReference type="ARBA" id="ARBA00008704"/>
    </source>
</evidence>
<keyword evidence="7" id="KW-0479">Metal-binding</keyword>
<keyword evidence="22" id="KW-1185">Reference proteome</keyword>
<evidence type="ECO:0000256" key="16">
    <source>
        <dbReference type="ARBA" id="ARBA00034438"/>
    </source>
</evidence>
<keyword evidence="8 19" id="KW-0863">Zinc-finger</keyword>
<gene>
    <name evidence="21" type="ORF">MGAL_10B086549</name>
</gene>
<dbReference type="AlphaFoldDB" id="A0A8B6DTD6"/>
<keyword evidence="5" id="KW-0808">Transferase</keyword>
<proteinExistence type="inferred from homology"/>
<dbReference type="SMART" id="SM00184">
    <property type="entry name" value="RING"/>
    <property type="match status" value="1"/>
</dbReference>
<comment type="similarity">
    <text evidence="3">Belongs to the pex2/pex10/pex12 family.</text>
</comment>